<reference evidence="2 3" key="1">
    <citation type="journal article" date="2019" name="Sci. Rep.">
        <title>Orb-weaving spider Araneus ventricosus genome elucidates the spidroin gene catalogue.</title>
        <authorList>
            <person name="Kono N."/>
            <person name="Nakamura H."/>
            <person name="Ohtoshi R."/>
            <person name="Moran D.A.P."/>
            <person name="Shinohara A."/>
            <person name="Yoshida Y."/>
            <person name="Fujiwara M."/>
            <person name="Mori M."/>
            <person name="Tomita M."/>
            <person name="Arakawa K."/>
        </authorList>
    </citation>
    <scope>NUCLEOTIDE SEQUENCE [LARGE SCALE GENOMIC DNA]</scope>
</reference>
<feature type="compositionally biased region" description="Basic and acidic residues" evidence="1">
    <location>
        <begin position="1"/>
        <end position="24"/>
    </location>
</feature>
<feature type="compositionally biased region" description="Basic and acidic residues" evidence="1">
    <location>
        <begin position="32"/>
        <end position="54"/>
    </location>
</feature>
<comment type="caution">
    <text evidence="2">The sequence shown here is derived from an EMBL/GenBank/DDBJ whole genome shotgun (WGS) entry which is preliminary data.</text>
</comment>
<evidence type="ECO:0000313" key="2">
    <source>
        <dbReference type="EMBL" id="GBO01862.1"/>
    </source>
</evidence>
<dbReference type="AlphaFoldDB" id="A0A4Y2TNL7"/>
<keyword evidence="3" id="KW-1185">Reference proteome</keyword>
<accession>A0A4Y2TNL7</accession>
<sequence>MPPKERTSFDKSSDAKGTHTKTSETEEQNAGDAERKEEHCPRKPSQIEKHDQRTLHAGVSPDGIREREQVSSRHKHSIIRNDICSGIGEVSFPPAKIDSTSF</sequence>
<organism evidence="2 3">
    <name type="scientific">Araneus ventricosus</name>
    <name type="common">Orbweaver spider</name>
    <name type="synonym">Epeira ventricosa</name>
    <dbReference type="NCBI Taxonomy" id="182803"/>
    <lineage>
        <taxon>Eukaryota</taxon>
        <taxon>Metazoa</taxon>
        <taxon>Ecdysozoa</taxon>
        <taxon>Arthropoda</taxon>
        <taxon>Chelicerata</taxon>
        <taxon>Arachnida</taxon>
        <taxon>Araneae</taxon>
        <taxon>Araneomorphae</taxon>
        <taxon>Entelegynae</taxon>
        <taxon>Araneoidea</taxon>
        <taxon>Araneidae</taxon>
        <taxon>Araneus</taxon>
    </lineage>
</organism>
<evidence type="ECO:0000313" key="3">
    <source>
        <dbReference type="Proteomes" id="UP000499080"/>
    </source>
</evidence>
<protein>
    <submittedName>
        <fullName evidence="2">Uncharacterized protein</fullName>
    </submittedName>
</protein>
<proteinExistence type="predicted"/>
<dbReference type="EMBL" id="BGPR01029817">
    <property type="protein sequence ID" value="GBO01862.1"/>
    <property type="molecule type" value="Genomic_DNA"/>
</dbReference>
<name>A0A4Y2TNL7_ARAVE</name>
<evidence type="ECO:0000256" key="1">
    <source>
        <dbReference type="SAM" id="MobiDB-lite"/>
    </source>
</evidence>
<gene>
    <name evidence="2" type="ORF">AVEN_86775_1</name>
</gene>
<feature type="region of interest" description="Disordered" evidence="1">
    <location>
        <begin position="1"/>
        <end position="80"/>
    </location>
</feature>
<dbReference type="Proteomes" id="UP000499080">
    <property type="component" value="Unassembled WGS sequence"/>
</dbReference>